<protein>
    <recommendedName>
        <fullName evidence="2">Metallo-beta-lactamase domain-containing protein</fullName>
    </recommendedName>
</protein>
<dbReference type="InterPro" id="IPR036866">
    <property type="entry name" value="RibonucZ/Hydroxyglut_hydro"/>
</dbReference>
<evidence type="ECO:0000256" key="1">
    <source>
        <dbReference type="SAM" id="SignalP"/>
    </source>
</evidence>
<keyword evidence="4" id="KW-1185">Reference proteome</keyword>
<reference evidence="3" key="1">
    <citation type="journal article" date="2020" name="Stud. Mycol.">
        <title>101 Dothideomycetes genomes: a test case for predicting lifestyles and emergence of pathogens.</title>
        <authorList>
            <person name="Haridas S."/>
            <person name="Albert R."/>
            <person name="Binder M."/>
            <person name="Bloem J."/>
            <person name="Labutti K."/>
            <person name="Salamov A."/>
            <person name="Andreopoulos B."/>
            <person name="Baker S."/>
            <person name="Barry K."/>
            <person name="Bills G."/>
            <person name="Bluhm B."/>
            <person name="Cannon C."/>
            <person name="Castanera R."/>
            <person name="Culley D."/>
            <person name="Daum C."/>
            <person name="Ezra D."/>
            <person name="Gonzalez J."/>
            <person name="Henrissat B."/>
            <person name="Kuo A."/>
            <person name="Liang C."/>
            <person name="Lipzen A."/>
            <person name="Lutzoni F."/>
            <person name="Magnuson J."/>
            <person name="Mondo S."/>
            <person name="Nolan M."/>
            <person name="Ohm R."/>
            <person name="Pangilinan J."/>
            <person name="Park H.-J."/>
            <person name="Ramirez L."/>
            <person name="Alfaro M."/>
            <person name="Sun H."/>
            <person name="Tritt A."/>
            <person name="Yoshinaga Y."/>
            <person name="Zwiers L.-H."/>
            <person name="Turgeon B."/>
            <person name="Goodwin S."/>
            <person name="Spatafora J."/>
            <person name="Crous P."/>
            <person name="Grigoriev I."/>
        </authorList>
    </citation>
    <scope>NUCLEOTIDE SEQUENCE</scope>
    <source>
        <strain evidence="3">CBS 130266</strain>
    </source>
</reference>
<evidence type="ECO:0000313" key="4">
    <source>
        <dbReference type="Proteomes" id="UP000800235"/>
    </source>
</evidence>
<evidence type="ECO:0000313" key="3">
    <source>
        <dbReference type="EMBL" id="KAF2428100.1"/>
    </source>
</evidence>
<accession>A0A9P4NMW8</accession>
<organism evidence="3 4">
    <name type="scientific">Tothia fuscella</name>
    <dbReference type="NCBI Taxonomy" id="1048955"/>
    <lineage>
        <taxon>Eukaryota</taxon>
        <taxon>Fungi</taxon>
        <taxon>Dikarya</taxon>
        <taxon>Ascomycota</taxon>
        <taxon>Pezizomycotina</taxon>
        <taxon>Dothideomycetes</taxon>
        <taxon>Pleosporomycetidae</taxon>
        <taxon>Venturiales</taxon>
        <taxon>Cylindrosympodiaceae</taxon>
        <taxon>Tothia</taxon>
    </lineage>
</organism>
<proteinExistence type="predicted"/>
<feature type="domain" description="Metallo-beta-lactamase" evidence="2">
    <location>
        <begin position="59"/>
        <end position="250"/>
    </location>
</feature>
<feature type="signal peptide" evidence="1">
    <location>
        <begin position="1"/>
        <end position="16"/>
    </location>
</feature>
<dbReference type="Proteomes" id="UP000800235">
    <property type="component" value="Unassembled WGS sequence"/>
</dbReference>
<name>A0A9P4NMW8_9PEZI</name>
<dbReference type="AlphaFoldDB" id="A0A9P4NMW8"/>
<evidence type="ECO:0000259" key="2">
    <source>
        <dbReference type="SMART" id="SM00849"/>
    </source>
</evidence>
<dbReference type="SUPFAM" id="SSF56281">
    <property type="entry name" value="Metallo-hydrolase/oxidoreductase"/>
    <property type="match status" value="1"/>
</dbReference>
<comment type="caution">
    <text evidence="3">The sequence shown here is derived from an EMBL/GenBank/DDBJ whole genome shotgun (WGS) entry which is preliminary data.</text>
</comment>
<dbReference type="Gene3D" id="3.60.15.10">
    <property type="entry name" value="Ribonuclease Z/Hydroxyacylglutathione hydrolase-like"/>
    <property type="match status" value="1"/>
</dbReference>
<dbReference type="InterPro" id="IPR001279">
    <property type="entry name" value="Metallo-B-lactamas"/>
</dbReference>
<sequence length="520" mass="57751">MHVLHVIAALPILVFAKIRPGTLPESFVEPLVNPPPWQIHEYNDNTYILRQSGVTESEKPFLYLLFGEEKVFLLDTGSGDGRPSSAIADTIKRYMRRRSYSGDHEELRKRAAQGHSSIDLIVGHSHSHDDHIDGDSDILYFTSPYVRKTTVISPFNITALKSAYSIAHWPTSEGSLDLGKRILDIIPLPGHNPESIAIYDRQTGLLLTGDSVYPGRLYIPVNATRTFKASHSKLEAWIVGKEVSWVLGCHIEQKRTPFEDYPAGTHRQPHEHDLQLNVSVLRDVGLAAANSTPNSSPSQGGQERAVRPELGLGIESGIPSLPASLTGTVTAQPTMKDPLIRLVKEKFDDIGKEVIASRKAQQLLKMKLEWLKKQYNALKEEVGPAQQCVSESFGLLLEWESIGRRLQMREGRLGYLEALRQLSLMDENDERIAEIHAVMARAEGQIGSQQSHGYTLTSPEFAEEWVTEAIAEDTMDMLRKMGELGDEEGGADDEDDAAYAAGVNAFLAAVEDDIREPVDF</sequence>
<dbReference type="EMBL" id="MU007056">
    <property type="protein sequence ID" value="KAF2428100.1"/>
    <property type="molecule type" value="Genomic_DNA"/>
</dbReference>
<dbReference type="SMART" id="SM00849">
    <property type="entry name" value="Lactamase_B"/>
    <property type="match status" value="1"/>
</dbReference>
<dbReference type="Pfam" id="PF00753">
    <property type="entry name" value="Lactamase_B"/>
    <property type="match status" value="1"/>
</dbReference>
<keyword evidence="1" id="KW-0732">Signal</keyword>
<feature type="chain" id="PRO_5040463742" description="Metallo-beta-lactamase domain-containing protein" evidence="1">
    <location>
        <begin position="17"/>
        <end position="520"/>
    </location>
</feature>
<gene>
    <name evidence="3" type="ORF">EJ08DRAFT_699285</name>
</gene>
<dbReference type="OrthoDB" id="3341310at2759"/>